<reference evidence="3" key="1">
    <citation type="submission" date="2021-03" db="EMBL/GenBank/DDBJ databases">
        <title>Draft genome sequence of rust myrtle Austropuccinia psidii MF-1, a brazilian biotype.</title>
        <authorList>
            <person name="Quecine M.C."/>
            <person name="Pachon D.M.R."/>
            <person name="Bonatelli M.L."/>
            <person name="Correr F.H."/>
            <person name="Franceschini L.M."/>
            <person name="Leite T.F."/>
            <person name="Margarido G.R.A."/>
            <person name="Almeida C.A."/>
            <person name="Ferrarezi J.A."/>
            <person name="Labate C.A."/>
        </authorList>
    </citation>
    <scope>NUCLEOTIDE SEQUENCE</scope>
    <source>
        <strain evidence="3">MF-1</strain>
    </source>
</reference>
<keyword evidence="1" id="KW-0511">Multifunctional enzyme</keyword>
<evidence type="ECO:0000313" key="4">
    <source>
        <dbReference type="Proteomes" id="UP000765509"/>
    </source>
</evidence>
<gene>
    <name evidence="3" type="ORF">O181_075691</name>
</gene>
<dbReference type="InterPro" id="IPR043502">
    <property type="entry name" value="DNA/RNA_pol_sf"/>
</dbReference>
<dbReference type="OrthoDB" id="427924at2759"/>
<protein>
    <recommendedName>
        <fullName evidence="2">Reverse transcriptase/retrotransposon-derived protein RNase H-like domain-containing protein</fullName>
    </recommendedName>
</protein>
<organism evidence="3 4">
    <name type="scientific">Austropuccinia psidii MF-1</name>
    <dbReference type="NCBI Taxonomy" id="1389203"/>
    <lineage>
        <taxon>Eukaryota</taxon>
        <taxon>Fungi</taxon>
        <taxon>Dikarya</taxon>
        <taxon>Basidiomycota</taxon>
        <taxon>Pucciniomycotina</taxon>
        <taxon>Pucciniomycetes</taxon>
        <taxon>Pucciniales</taxon>
        <taxon>Sphaerophragmiaceae</taxon>
        <taxon>Austropuccinia</taxon>
    </lineage>
</organism>
<keyword evidence="4" id="KW-1185">Reference proteome</keyword>
<name>A0A9Q3IAE9_9BASI</name>
<dbReference type="GO" id="GO:0003824">
    <property type="term" value="F:catalytic activity"/>
    <property type="evidence" value="ECO:0007669"/>
    <property type="project" value="UniProtKB-KW"/>
</dbReference>
<dbReference type="Proteomes" id="UP000765509">
    <property type="component" value="Unassembled WGS sequence"/>
</dbReference>
<dbReference type="PANTHER" id="PTHR37984">
    <property type="entry name" value="PROTEIN CBG26694"/>
    <property type="match status" value="1"/>
</dbReference>
<comment type="caution">
    <text evidence="3">The sequence shown here is derived from an EMBL/GenBank/DDBJ whole genome shotgun (WGS) entry which is preliminary data.</text>
</comment>
<dbReference type="SUPFAM" id="SSF56672">
    <property type="entry name" value="DNA/RNA polymerases"/>
    <property type="match status" value="1"/>
</dbReference>
<sequence>MTEERVKEYEELKKALTNAPFLLRPDWKLPLKLYIDSCEEGIGAELHQTQIINDKTFEGPTCFISRNIKPTEAGYGASKMECLYSVWALEKLHCFVDGTVFDVITACNAVESLLKMKTTNRHMQRWKIFIQIYRVNMTIAYKCGNIHKKTDCLSRWVLENTPETPE</sequence>
<dbReference type="AlphaFoldDB" id="A0A9Q3IAE9"/>
<dbReference type="PANTHER" id="PTHR37984:SF5">
    <property type="entry name" value="PROTEIN NYNRIN-LIKE"/>
    <property type="match status" value="1"/>
</dbReference>
<dbReference type="EMBL" id="AVOT02040737">
    <property type="protein sequence ID" value="MBW0535976.1"/>
    <property type="molecule type" value="Genomic_DNA"/>
</dbReference>
<feature type="domain" description="Reverse transcriptase/retrotransposon-derived protein RNase H-like" evidence="2">
    <location>
        <begin position="1"/>
        <end position="103"/>
    </location>
</feature>
<evidence type="ECO:0000259" key="2">
    <source>
        <dbReference type="Pfam" id="PF17919"/>
    </source>
</evidence>
<accession>A0A9Q3IAE9</accession>
<dbReference type="InterPro" id="IPR041577">
    <property type="entry name" value="RT_RNaseH_2"/>
</dbReference>
<dbReference type="Pfam" id="PF17919">
    <property type="entry name" value="RT_RNaseH_2"/>
    <property type="match status" value="1"/>
</dbReference>
<dbReference type="InterPro" id="IPR050951">
    <property type="entry name" value="Retrovirus_Pol_polyprotein"/>
</dbReference>
<evidence type="ECO:0000313" key="3">
    <source>
        <dbReference type="EMBL" id="MBW0535976.1"/>
    </source>
</evidence>
<proteinExistence type="predicted"/>
<evidence type="ECO:0000256" key="1">
    <source>
        <dbReference type="ARBA" id="ARBA00023268"/>
    </source>
</evidence>